<sequence>MKKHIKLVYRFFAVFILGLVAGPASGQDLIQKKLTTNDYKLWSKLATDKISDKAGWISYALRYESHLDTLFVKSTLTGQQYAFAGSLEGKFASEELFACIDNKQNLHLVNLSKGNVDSISGVKEYDLSSDGSFLVTLESKPNKSKILAIRDKNGKMLQRIENANDFKMNNAGNAVLYSLGQNGYYEAGLIKLKQHIVKRKILDNSTAEIKSMTWSKDGNTSAFYTENSTSICLYCYDCRSQRLSSLKELPRATFNNKIITNDSSIPLKIADDNSAVFFAYKNAVHSILQNPVVEIWKNDDKYIYPNSVLAKSYNKPLLAVWYPKSHLARPLSCEKYSWVALSGNQKYAVVADMLQYEPQYDNFAPLDYYIMEVSNGYKELMISNQSGHTQYMHFSPNGSYICYYKNDIWHLYDIKKKTHSSLTTKTPFSWNSLEDPVNRNKISFEFYGWSSDGKSILFYDKYDIWQFFTDGKQPVRLTDGKEKLIRYRFAAVRQNKRRSNYSTTNSLTINLKEKNILEAYDSKQGSSGCFILNPEKGLQSLVFADAKISNIRKAAKRDSYCFESEKFDKSPSLLLKSENGIEIKTIIQTNVQQKKFYWGHSEMINFENTQKDTLSAALFYPANYNPQVKYPLVVYIYEKLSHKLHNYVTPSIHSTQGFNITHLTGNGYFVLMPDIYYERGNTGISATQCVESAVKQIIGKGVIDSSRVGIMGHSFGGYEVNCIITNSNMFAAAVSGAGVSDNIRGYLTVNSEFNNAEIWRFENQQYRMGRSLYEGKDSYLRNSPVFNADKVNTPILIWTGKNDNNVKPEQSTAFFLALRRLNKKSIMLQYPNEAHTLLSKNTQEDLNDKAMDWFDYYLKRDKPADWITETN</sequence>
<comment type="caution">
    <text evidence="1">The sequence shown here is derived from an EMBL/GenBank/DDBJ whole genome shotgun (WGS) entry which is preliminary data.</text>
</comment>
<keyword evidence="1" id="KW-0378">Hydrolase</keyword>
<keyword evidence="1" id="KW-0645">Protease</keyword>
<name>A0ACC6L1I1_9SPHI</name>
<accession>A0ACC6L1I1</accession>
<evidence type="ECO:0000313" key="2">
    <source>
        <dbReference type="Proteomes" id="UP001246858"/>
    </source>
</evidence>
<protein>
    <submittedName>
        <fullName evidence="1">Dipeptidyl aminopeptidase/acylaminoacyl peptidase</fullName>
    </submittedName>
</protein>
<dbReference type="Proteomes" id="UP001246858">
    <property type="component" value="Unassembled WGS sequence"/>
</dbReference>
<gene>
    <name evidence="1" type="ORF">J2X78_003854</name>
</gene>
<organism evidence="1 2">
    <name type="scientific">Pedobacter africanus</name>
    <dbReference type="NCBI Taxonomy" id="151894"/>
    <lineage>
        <taxon>Bacteria</taxon>
        <taxon>Pseudomonadati</taxon>
        <taxon>Bacteroidota</taxon>
        <taxon>Sphingobacteriia</taxon>
        <taxon>Sphingobacteriales</taxon>
        <taxon>Sphingobacteriaceae</taxon>
        <taxon>Pedobacter</taxon>
    </lineage>
</organism>
<keyword evidence="2" id="KW-1185">Reference proteome</keyword>
<keyword evidence="1" id="KW-0031">Aminopeptidase</keyword>
<dbReference type="EMBL" id="JAVDTF010000003">
    <property type="protein sequence ID" value="MDR6785280.1"/>
    <property type="molecule type" value="Genomic_DNA"/>
</dbReference>
<reference evidence="1" key="1">
    <citation type="submission" date="2023-07" db="EMBL/GenBank/DDBJ databases">
        <title>Sorghum-associated microbial communities from plants grown in Nebraska, USA.</title>
        <authorList>
            <person name="Schachtman D."/>
        </authorList>
    </citation>
    <scope>NUCLEOTIDE SEQUENCE</scope>
    <source>
        <strain evidence="1">2697</strain>
    </source>
</reference>
<evidence type="ECO:0000313" key="1">
    <source>
        <dbReference type="EMBL" id="MDR6785280.1"/>
    </source>
</evidence>
<proteinExistence type="predicted"/>